<proteinExistence type="predicted"/>
<reference evidence="1" key="1">
    <citation type="submission" date="2013-03" db="EMBL/GenBank/DDBJ databases">
        <authorList>
            <person name="Harkins D.M."/>
            <person name="Durkin A.S."/>
            <person name="Brinkac L.M."/>
            <person name="Haft D.H."/>
            <person name="Selengut J.D."/>
            <person name="Sanka R."/>
            <person name="DePew J."/>
            <person name="Purushe J."/>
            <person name="Hartskeerl R.A."/>
            <person name="Ahmed A."/>
            <person name="van der Linden H."/>
            <person name="Goris M.G.A."/>
            <person name="Vinetz J.M."/>
            <person name="Sutton G.G."/>
            <person name="Nierman W.C."/>
            <person name="Fouts D.E."/>
        </authorList>
    </citation>
    <scope>NUCLEOTIDE SEQUENCE [LARGE SCALE GENOMIC DNA]</scope>
    <source>
        <strain evidence="1">ICFT</strain>
    </source>
</reference>
<comment type="caution">
    <text evidence="1">The sequence shown here is derived from an EMBL/GenBank/DDBJ whole genome shotgun (WGS) entry which is preliminary data.</text>
</comment>
<dbReference type="STRING" id="1218598.LEP1GSC060_2593"/>
<organism evidence="1 2">
    <name type="scientific">Leptospira weilii serovar Ranarum str. ICFT</name>
    <dbReference type="NCBI Taxonomy" id="1218598"/>
    <lineage>
        <taxon>Bacteria</taxon>
        <taxon>Pseudomonadati</taxon>
        <taxon>Spirochaetota</taxon>
        <taxon>Spirochaetia</taxon>
        <taxon>Leptospirales</taxon>
        <taxon>Leptospiraceae</taxon>
        <taxon>Leptospira</taxon>
    </lineage>
</organism>
<keyword evidence="2" id="KW-1185">Reference proteome</keyword>
<sequence>MLVVHREKNIPSKKIKKVFRISAFIRELYYHPIRRVSSRIFRRALKPRFSFVKKFGAARNDPLNDFL</sequence>
<evidence type="ECO:0000313" key="1">
    <source>
        <dbReference type="EMBL" id="EMY79556.1"/>
    </source>
</evidence>
<name>N1WH23_9LEPT</name>
<accession>N1WH23</accession>
<protein>
    <submittedName>
        <fullName evidence="1">Uncharacterized protein</fullName>
    </submittedName>
</protein>
<dbReference type="AlphaFoldDB" id="N1WH23"/>
<dbReference type="EMBL" id="AOHC02000012">
    <property type="protein sequence ID" value="EMY79556.1"/>
    <property type="molecule type" value="Genomic_DNA"/>
</dbReference>
<dbReference type="Proteomes" id="UP000012313">
    <property type="component" value="Unassembled WGS sequence"/>
</dbReference>
<evidence type="ECO:0000313" key="2">
    <source>
        <dbReference type="Proteomes" id="UP000012313"/>
    </source>
</evidence>
<gene>
    <name evidence="1" type="ORF">LEP1GSC060_2593</name>
</gene>